<dbReference type="KEGG" id="sbae:DSM104329_03902"/>
<dbReference type="InterPro" id="IPR036034">
    <property type="entry name" value="PDZ_sf"/>
</dbReference>
<organism evidence="5 6">
    <name type="scientific">Capillimicrobium parvum</name>
    <dbReference type="NCBI Taxonomy" id="2884022"/>
    <lineage>
        <taxon>Bacteria</taxon>
        <taxon>Bacillati</taxon>
        <taxon>Actinomycetota</taxon>
        <taxon>Thermoleophilia</taxon>
        <taxon>Solirubrobacterales</taxon>
        <taxon>Capillimicrobiaceae</taxon>
        <taxon>Capillimicrobium</taxon>
    </lineage>
</organism>
<comment type="similarity">
    <text evidence="1">Belongs to the peptidase S1C family.</text>
</comment>
<dbReference type="PRINTS" id="PR00834">
    <property type="entry name" value="PROTEASES2C"/>
</dbReference>
<keyword evidence="2 5" id="KW-0645">Protease</keyword>
<dbReference type="SMART" id="SM00228">
    <property type="entry name" value="PDZ"/>
    <property type="match status" value="1"/>
</dbReference>
<dbReference type="InterPro" id="IPR001478">
    <property type="entry name" value="PDZ"/>
</dbReference>
<evidence type="ECO:0000256" key="1">
    <source>
        <dbReference type="ARBA" id="ARBA00010541"/>
    </source>
</evidence>
<dbReference type="AlphaFoldDB" id="A0A9E7C1K4"/>
<evidence type="ECO:0000259" key="4">
    <source>
        <dbReference type="SMART" id="SM00228"/>
    </source>
</evidence>
<dbReference type="InterPro" id="IPR043504">
    <property type="entry name" value="Peptidase_S1_PA_chymotrypsin"/>
</dbReference>
<dbReference type="PANTHER" id="PTHR43343">
    <property type="entry name" value="PEPTIDASE S12"/>
    <property type="match status" value="1"/>
</dbReference>
<dbReference type="RefSeq" id="WP_259311540.1">
    <property type="nucleotide sequence ID" value="NZ_CP087164.1"/>
</dbReference>
<dbReference type="Gene3D" id="2.40.10.10">
    <property type="entry name" value="Trypsin-like serine proteases"/>
    <property type="match status" value="2"/>
</dbReference>
<evidence type="ECO:0000313" key="6">
    <source>
        <dbReference type="Proteomes" id="UP001162834"/>
    </source>
</evidence>
<dbReference type="Pfam" id="PF13365">
    <property type="entry name" value="Trypsin_2"/>
    <property type="match status" value="1"/>
</dbReference>
<dbReference type="InterPro" id="IPR009003">
    <property type="entry name" value="Peptidase_S1_PA"/>
</dbReference>
<evidence type="ECO:0000256" key="2">
    <source>
        <dbReference type="ARBA" id="ARBA00022670"/>
    </source>
</evidence>
<dbReference type="InterPro" id="IPR001940">
    <property type="entry name" value="Peptidase_S1C"/>
</dbReference>
<proteinExistence type="inferred from homology"/>
<dbReference type="EMBL" id="CP087164">
    <property type="protein sequence ID" value="UGS37486.1"/>
    <property type="molecule type" value="Genomic_DNA"/>
</dbReference>
<gene>
    <name evidence="5" type="primary">htrA</name>
    <name evidence="5" type="ORF">DSM104329_03902</name>
</gene>
<feature type="domain" description="PDZ" evidence="4">
    <location>
        <begin position="277"/>
        <end position="374"/>
    </location>
</feature>
<protein>
    <submittedName>
        <fullName evidence="5">Serine protease HtrA</fullName>
    </submittedName>
</protein>
<dbReference type="Gene3D" id="2.30.42.10">
    <property type="match status" value="1"/>
</dbReference>
<dbReference type="SUPFAM" id="SSF50494">
    <property type="entry name" value="Trypsin-like serine proteases"/>
    <property type="match status" value="1"/>
</dbReference>
<keyword evidence="6" id="KW-1185">Reference proteome</keyword>
<reference evidence="5" key="1">
    <citation type="journal article" date="2022" name="Int. J. Syst. Evol. Microbiol.">
        <title>Pseudomonas aegrilactucae sp. nov. and Pseudomonas morbosilactucae sp. nov., pathogens causing bacterial rot of lettuce in Japan.</title>
        <authorList>
            <person name="Sawada H."/>
            <person name="Fujikawa T."/>
            <person name="Satou M."/>
        </authorList>
    </citation>
    <scope>NUCLEOTIDE SEQUENCE</scope>
    <source>
        <strain evidence="5">0166_1</strain>
    </source>
</reference>
<dbReference type="InterPro" id="IPR051201">
    <property type="entry name" value="Chloro_Bact_Ser_Proteases"/>
</dbReference>
<dbReference type="PANTHER" id="PTHR43343:SF3">
    <property type="entry name" value="PROTEASE DO-LIKE 8, CHLOROPLASTIC"/>
    <property type="match status" value="1"/>
</dbReference>
<evidence type="ECO:0000313" key="5">
    <source>
        <dbReference type="EMBL" id="UGS37486.1"/>
    </source>
</evidence>
<name>A0A9E7C1K4_9ACTN</name>
<dbReference type="GO" id="GO:0006508">
    <property type="term" value="P:proteolysis"/>
    <property type="evidence" value="ECO:0007669"/>
    <property type="project" value="UniProtKB-KW"/>
</dbReference>
<keyword evidence="3" id="KW-0378">Hydrolase</keyword>
<evidence type="ECO:0000256" key="3">
    <source>
        <dbReference type="ARBA" id="ARBA00022801"/>
    </source>
</evidence>
<sequence>MRKAAIPVLAGLLGGAVAVAVAVLLGVGGTDHTTTTVIEQAALQDSPSTRSANAGERLTARDIYKRDAPGVVFVRAQVVAQSQSPFGFGQPQQGEATGSGFVIDSAGDILTNAHVVDGAVKITVQFDNDKTVDARVVGKDTDNDIALLRVEPDGIDLHPLRLGSAKSVQVGDPVLAIGNPYGLDRTLTTGVISALQRQIQAPNGFAIRDVLQTDAAINPGNSGGPLLDAAGRVIGINSQIATGGSGGGNVGIGFAVPIDTAEQVLPALKRGEPVKRAYLGISTRTIDGSLDGAGLPVRQGALIQTVERGSSADKAGLKAGAISAQLATGESVQLGGDIITQIDGRRIVTSDDVAAIVSSKKPGDRIKVTFLRGGRKMSAEITLGNRPSAQQSG</sequence>
<dbReference type="SUPFAM" id="SSF50156">
    <property type="entry name" value="PDZ domain-like"/>
    <property type="match status" value="1"/>
</dbReference>
<dbReference type="GO" id="GO:0004252">
    <property type="term" value="F:serine-type endopeptidase activity"/>
    <property type="evidence" value="ECO:0007669"/>
    <property type="project" value="InterPro"/>
</dbReference>
<dbReference type="Pfam" id="PF13180">
    <property type="entry name" value="PDZ_2"/>
    <property type="match status" value="1"/>
</dbReference>
<dbReference type="Proteomes" id="UP001162834">
    <property type="component" value="Chromosome"/>
</dbReference>
<accession>A0A9E7C1K4</accession>